<feature type="non-terminal residue" evidence="1">
    <location>
        <position position="128"/>
    </location>
</feature>
<accession>D8UMQ8</accession>
<gene>
    <name evidence="1" type="ORF">VOLCADRAFT_101463</name>
</gene>
<dbReference type="Proteomes" id="UP000001058">
    <property type="component" value="Unassembled WGS sequence"/>
</dbReference>
<organism evidence="2">
    <name type="scientific">Volvox carteri f. nagariensis</name>
    <dbReference type="NCBI Taxonomy" id="3068"/>
    <lineage>
        <taxon>Eukaryota</taxon>
        <taxon>Viridiplantae</taxon>
        <taxon>Chlorophyta</taxon>
        <taxon>core chlorophytes</taxon>
        <taxon>Chlorophyceae</taxon>
        <taxon>CS clade</taxon>
        <taxon>Chlamydomonadales</taxon>
        <taxon>Volvocaceae</taxon>
        <taxon>Volvox</taxon>
    </lineage>
</organism>
<reference evidence="1 2" key="1">
    <citation type="journal article" date="2010" name="Science">
        <title>Genomic analysis of organismal complexity in the multicellular green alga Volvox carteri.</title>
        <authorList>
            <person name="Prochnik S.E."/>
            <person name="Umen J."/>
            <person name="Nedelcu A.M."/>
            <person name="Hallmann A."/>
            <person name="Miller S.M."/>
            <person name="Nishii I."/>
            <person name="Ferris P."/>
            <person name="Kuo A."/>
            <person name="Mitros T."/>
            <person name="Fritz-Laylin L.K."/>
            <person name="Hellsten U."/>
            <person name="Chapman J."/>
            <person name="Simakov O."/>
            <person name="Rensing S.A."/>
            <person name="Terry A."/>
            <person name="Pangilinan J."/>
            <person name="Kapitonov V."/>
            <person name="Jurka J."/>
            <person name="Salamov A."/>
            <person name="Shapiro H."/>
            <person name="Schmutz J."/>
            <person name="Grimwood J."/>
            <person name="Lindquist E."/>
            <person name="Lucas S."/>
            <person name="Grigoriev I.V."/>
            <person name="Schmitt R."/>
            <person name="Kirk D."/>
            <person name="Rokhsar D.S."/>
        </authorList>
    </citation>
    <scope>NUCLEOTIDE SEQUENCE [LARGE SCALE GENOMIC DNA]</scope>
    <source>
        <strain evidence="2">f. Nagariensis / Eve</strain>
    </source>
</reference>
<evidence type="ECO:0000313" key="1">
    <source>
        <dbReference type="EMBL" id="EFJ38991.1"/>
    </source>
</evidence>
<protein>
    <submittedName>
        <fullName evidence="1">Uncharacterized protein</fullName>
    </submittedName>
</protein>
<dbReference type="GeneID" id="9614973"/>
<feature type="non-terminal residue" evidence="1">
    <location>
        <position position="1"/>
    </location>
</feature>
<evidence type="ECO:0000313" key="2">
    <source>
        <dbReference type="Proteomes" id="UP000001058"/>
    </source>
</evidence>
<dbReference type="KEGG" id="vcn:VOLCADRAFT_101463"/>
<name>D8UMQ8_VOLCA</name>
<dbReference type="EMBL" id="GL379282">
    <property type="protein sequence ID" value="EFJ38991.1"/>
    <property type="molecule type" value="Genomic_DNA"/>
</dbReference>
<proteinExistence type="predicted"/>
<dbReference type="AlphaFoldDB" id="D8UMQ8"/>
<keyword evidence="2" id="KW-1185">Reference proteome</keyword>
<dbReference type="RefSeq" id="XP_002959944.1">
    <property type="nucleotide sequence ID" value="XM_002959898.1"/>
</dbReference>
<dbReference type="InParanoid" id="D8UMQ8"/>
<sequence>EIASGDYGAFAKLEQEVQDLVRGRFQGPEFSQQVAGLLQVASRESLDYSLNLAIGYLEDLARSAVQTWQTNVASRRSLSRSLAALSRRPRHSRGVGTVELAEVEEDSFRWNWQDIKNLPNGLNAAYRQ</sequence>